<dbReference type="InterPro" id="IPR012910">
    <property type="entry name" value="Plug_dom"/>
</dbReference>
<dbReference type="InterPro" id="IPR039426">
    <property type="entry name" value="TonB-dep_rcpt-like"/>
</dbReference>
<keyword evidence="10" id="KW-0732">Signal</keyword>
<keyword evidence="7 8" id="KW-0998">Cell outer membrane</keyword>
<keyword evidence="2 8" id="KW-0813">Transport</keyword>
<evidence type="ECO:0000313" key="13">
    <source>
        <dbReference type="EMBL" id="SLK05985.1"/>
    </source>
</evidence>
<reference evidence="14" key="1">
    <citation type="submission" date="2017-02" db="EMBL/GenBank/DDBJ databases">
        <authorList>
            <person name="Varghese N."/>
            <person name="Submissions S."/>
        </authorList>
    </citation>
    <scope>NUCLEOTIDE SEQUENCE [LARGE SCALE GENOMIC DNA]</scope>
    <source>
        <strain evidence="14">SM117</strain>
    </source>
</reference>
<dbReference type="Proteomes" id="UP000190989">
    <property type="component" value="Unassembled WGS sequence"/>
</dbReference>
<evidence type="ECO:0000256" key="5">
    <source>
        <dbReference type="ARBA" id="ARBA00023077"/>
    </source>
</evidence>
<dbReference type="AlphaFoldDB" id="A0A1U6IDB1"/>
<dbReference type="Pfam" id="PF07715">
    <property type="entry name" value="Plug"/>
    <property type="match status" value="1"/>
</dbReference>
<comment type="similarity">
    <text evidence="8 9">Belongs to the TonB-dependent receptor family.</text>
</comment>
<evidence type="ECO:0000256" key="7">
    <source>
        <dbReference type="ARBA" id="ARBA00023237"/>
    </source>
</evidence>
<feature type="signal peptide" evidence="10">
    <location>
        <begin position="1"/>
        <end position="20"/>
    </location>
</feature>
<dbReference type="InterPro" id="IPR000531">
    <property type="entry name" value="Beta-barrel_TonB"/>
</dbReference>
<evidence type="ECO:0000313" key="14">
    <source>
        <dbReference type="Proteomes" id="UP000190989"/>
    </source>
</evidence>
<feature type="domain" description="TonB-dependent receptor plug" evidence="12">
    <location>
        <begin position="44"/>
        <end position="148"/>
    </location>
</feature>
<dbReference type="RefSeq" id="WP_079731156.1">
    <property type="nucleotide sequence ID" value="NZ_FVZE01000005.1"/>
</dbReference>
<keyword evidence="14" id="KW-1185">Reference proteome</keyword>
<dbReference type="Gene3D" id="2.170.130.10">
    <property type="entry name" value="TonB-dependent receptor, plug domain"/>
    <property type="match status" value="1"/>
</dbReference>
<dbReference type="CDD" id="cd01347">
    <property type="entry name" value="ligand_gated_channel"/>
    <property type="match status" value="1"/>
</dbReference>
<accession>A0A1U6IDB1</accession>
<dbReference type="Gene3D" id="2.40.170.20">
    <property type="entry name" value="TonB-dependent receptor, beta-barrel domain"/>
    <property type="match status" value="1"/>
</dbReference>
<protein>
    <submittedName>
        <fullName evidence="13">Iron complex outermembrane recepter protein</fullName>
    </submittedName>
</protein>
<dbReference type="EMBL" id="FVZE01000005">
    <property type="protein sequence ID" value="SLK05985.1"/>
    <property type="molecule type" value="Genomic_DNA"/>
</dbReference>
<dbReference type="InterPro" id="IPR037066">
    <property type="entry name" value="Plug_dom_sf"/>
</dbReference>
<dbReference type="InterPro" id="IPR036942">
    <property type="entry name" value="Beta-barrel_TonB_sf"/>
</dbReference>
<evidence type="ECO:0000259" key="12">
    <source>
        <dbReference type="Pfam" id="PF07715"/>
    </source>
</evidence>
<comment type="subcellular location">
    <subcellularLocation>
        <location evidence="1 8">Cell outer membrane</location>
        <topology evidence="1 8">Multi-pass membrane protein</topology>
    </subcellularLocation>
</comment>
<evidence type="ECO:0000256" key="8">
    <source>
        <dbReference type="PROSITE-ProRule" id="PRU01360"/>
    </source>
</evidence>
<dbReference type="PANTHER" id="PTHR30069">
    <property type="entry name" value="TONB-DEPENDENT OUTER MEMBRANE RECEPTOR"/>
    <property type="match status" value="1"/>
</dbReference>
<proteinExistence type="inferred from homology"/>
<dbReference type="GO" id="GO:0015344">
    <property type="term" value="F:siderophore uptake transmembrane transporter activity"/>
    <property type="evidence" value="ECO:0007669"/>
    <property type="project" value="TreeGrafter"/>
</dbReference>
<dbReference type="PROSITE" id="PS52016">
    <property type="entry name" value="TONB_DEPENDENT_REC_3"/>
    <property type="match status" value="1"/>
</dbReference>
<evidence type="ECO:0000256" key="6">
    <source>
        <dbReference type="ARBA" id="ARBA00023136"/>
    </source>
</evidence>
<evidence type="ECO:0000256" key="4">
    <source>
        <dbReference type="ARBA" id="ARBA00022692"/>
    </source>
</evidence>
<dbReference type="SUPFAM" id="SSF56935">
    <property type="entry name" value="Porins"/>
    <property type="match status" value="1"/>
</dbReference>
<feature type="chain" id="PRO_5013046922" evidence="10">
    <location>
        <begin position="21"/>
        <end position="705"/>
    </location>
</feature>
<organism evidence="13 14">
    <name type="scientific">Novosphingobium mathurense</name>
    <dbReference type="NCBI Taxonomy" id="428990"/>
    <lineage>
        <taxon>Bacteria</taxon>
        <taxon>Pseudomonadati</taxon>
        <taxon>Pseudomonadota</taxon>
        <taxon>Alphaproteobacteria</taxon>
        <taxon>Sphingomonadales</taxon>
        <taxon>Sphingomonadaceae</taxon>
        <taxon>Novosphingobium</taxon>
    </lineage>
</organism>
<dbReference type="PANTHER" id="PTHR30069:SF42">
    <property type="entry name" value="FERRIC AEROBACTIN RECEPTOR"/>
    <property type="match status" value="1"/>
</dbReference>
<dbReference type="STRING" id="428990.SAMN06295987_105281"/>
<name>A0A1U6IDB1_9SPHN</name>
<evidence type="ECO:0000259" key="11">
    <source>
        <dbReference type="Pfam" id="PF00593"/>
    </source>
</evidence>
<gene>
    <name evidence="13" type="ORF">SAMN06295987_105281</name>
</gene>
<keyword evidence="3 8" id="KW-1134">Transmembrane beta strand</keyword>
<dbReference type="Pfam" id="PF00593">
    <property type="entry name" value="TonB_dep_Rec_b-barrel"/>
    <property type="match status" value="1"/>
</dbReference>
<dbReference type="GO" id="GO:0044718">
    <property type="term" value="P:siderophore transmembrane transport"/>
    <property type="evidence" value="ECO:0007669"/>
    <property type="project" value="TreeGrafter"/>
</dbReference>
<evidence type="ECO:0000256" key="1">
    <source>
        <dbReference type="ARBA" id="ARBA00004571"/>
    </source>
</evidence>
<evidence type="ECO:0000256" key="2">
    <source>
        <dbReference type="ARBA" id="ARBA00022448"/>
    </source>
</evidence>
<keyword evidence="6 8" id="KW-0472">Membrane</keyword>
<sequence>MKLRFLVTAAALAFPVSVQAAENEDDQSGPADIIVTGTRLSDSVQTFPGSVSVVSEDEIQSQLATTRDIAQILSFSAPGVAPGNDTAANVGQSLRGRPMRIFIDGVPVSNPLRDGGRDVRLIAPTALGGIEVIRGSSALYGQGGAGGIVNYITKNGAASDQWKFRTEIGTSFSTEHFGDSMRPYIFQSASGGLGGVDINVNGSYERVNGQFDADGKRLPPDPNLFGGIADSDIYNFYGKVGYDFGGTQRIEAMANYYQQTQDTDYVVVPGNIAQGIPAGAVKQAQDPRALDQRNRNFVSYFAYTNSDILGSSLRSQIYYLKNYSVFGFEAARLGGTQTTIESQKYGLQTDFKTRLDGLGLGLDRGLILWGFDINRDITEQPLLPLTAIDGRAFAPPMRQTNFALFVQADLPLTDWFTLRAGIRHDEFRLKIDPFVAGLTGVAVEGGKLSYGATPVNIGATVELTEGVQIFGGFSQGFSVPDIGGPFRNAQFSSIDILKPKAAMVNNYEIGTRLNIGGVKASAAYFISTSKLGTDFVINPLALTEALIIREKERIHGFEATLDGKLGEATRWGLVFAWSEGKRDADGDGKVDTPLSGRRISPETLNGFIEHDITDRWNARLQVAYTGGRDKFPDGPVGTFYTGKVEPTTRIDASTSIKLGPTDITLGISNLLNNDYYTVTSQMLNRNERYSKALGRTILVQIGIDY</sequence>
<dbReference type="GO" id="GO:0009279">
    <property type="term" value="C:cell outer membrane"/>
    <property type="evidence" value="ECO:0007669"/>
    <property type="project" value="UniProtKB-SubCell"/>
</dbReference>
<evidence type="ECO:0000256" key="9">
    <source>
        <dbReference type="RuleBase" id="RU003357"/>
    </source>
</evidence>
<keyword evidence="5 9" id="KW-0798">TonB box</keyword>
<keyword evidence="4 8" id="KW-0812">Transmembrane</keyword>
<evidence type="ECO:0000256" key="3">
    <source>
        <dbReference type="ARBA" id="ARBA00022452"/>
    </source>
</evidence>
<feature type="domain" description="TonB-dependent receptor-like beta-barrel" evidence="11">
    <location>
        <begin position="254"/>
        <end position="670"/>
    </location>
</feature>
<evidence type="ECO:0000256" key="10">
    <source>
        <dbReference type="SAM" id="SignalP"/>
    </source>
</evidence>